<dbReference type="EMBL" id="GBXM01021571">
    <property type="protein sequence ID" value="JAH87006.1"/>
    <property type="molecule type" value="Transcribed_RNA"/>
</dbReference>
<proteinExistence type="predicted"/>
<accession>A0A0E9W9N3</accession>
<protein>
    <submittedName>
        <fullName evidence="1">Uncharacterized protein</fullName>
    </submittedName>
</protein>
<name>A0A0E9W9N3_ANGAN</name>
<dbReference type="AlphaFoldDB" id="A0A0E9W9N3"/>
<organism evidence="1">
    <name type="scientific">Anguilla anguilla</name>
    <name type="common">European freshwater eel</name>
    <name type="synonym">Muraena anguilla</name>
    <dbReference type="NCBI Taxonomy" id="7936"/>
    <lineage>
        <taxon>Eukaryota</taxon>
        <taxon>Metazoa</taxon>
        <taxon>Chordata</taxon>
        <taxon>Craniata</taxon>
        <taxon>Vertebrata</taxon>
        <taxon>Euteleostomi</taxon>
        <taxon>Actinopterygii</taxon>
        <taxon>Neopterygii</taxon>
        <taxon>Teleostei</taxon>
        <taxon>Anguilliformes</taxon>
        <taxon>Anguillidae</taxon>
        <taxon>Anguilla</taxon>
    </lineage>
</organism>
<reference evidence="1" key="2">
    <citation type="journal article" date="2015" name="Fish Shellfish Immunol.">
        <title>Early steps in the European eel (Anguilla anguilla)-Vibrio vulnificus interaction in the gills: Role of the RtxA13 toxin.</title>
        <authorList>
            <person name="Callol A."/>
            <person name="Pajuelo D."/>
            <person name="Ebbesson L."/>
            <person name="Teles M."/>
            <person name="MacKenzie S."/>
            <person name="Amaro C."/>
        </authorList>
    </citation>
    <scope>NUCLEOTIDE SEQUENCE</scope>
</reference>
<sequence length="45" mass="4754">MVARSTPGDLSPGPVDSQGLLGSIITHLTDQLKQLINSPQLVSRI</sequence>
<reference evidence="1" key="1">
    <citation type="submission" date="2014-11" db="EMBL/GenBank/DDBJ databases">
        <authorList>
            <person name="Amaro Gonzalez C."/>
        </authorList>
    </citation>
    <scope>NUCLEOTIDE SEQUENCE</scope>
</reference>
<evidence type="ECO:0000313" key="1">
    <source>
        <dbReference type="EMBL" id="JAH87006.1"/>
    </source>
</evidence>